<proteinExistence type="predicted"/>
<feature type="domain" description="Putative amidase" evidence="1">
    <location>
        <begin position="196"/>
        <end position="355"/>
    </location>
</feature>
<evidence type="ECO:0000259" key="1">
    <source>
        <dbReference type="Pfam" id="PF12671"/>
    </source>
</evidence>
<accession>A0A937FG52</accession>
<dbReference type="InterPro" id="IPR024301">
    <property type="entry name" value="Amidase_6"/>
</dbReference>
<evidence type="ECO:0000313" key="2">
    <source>
        <dbReference type="EMBL" id="MBL4931312.1"/>
    </source>
</evidence>
<dbReference type="AlphaFoldDB" id="A0A937FG52"/>
<dbReference type="Proteomes" id="UP000623681">
    <property type="component" value="Unassembled WGS sequence"/>
</dbReference>
<dbReference type="PANTHER" id="PTHR40032:SF1">
    <property type="entry name" value="EXPORTED PROTEIN"/>
    <property type="match status" value="1"/>
</dbReference>
<name>A0A937FG52_9CLOT</name>
<gene>
    <name evidence="2" type="ORF">JK634_05805</name>
</gene>
<keyword evidence="3" id="KW-1185">Reference proteome</keyword>
<reference evidence="2" key="1">
    <citation type="submission" date="2021-01" db="EMBL/GenBank/DDBJ databases">
        <title>Genome public.</title>
        <authorList>
            <person name="Liu C."/>
            <person name="Sun Q."/>
        </authorList>
    </citation>
    <scope>NUCLEOTIDE SEQUENCE</scope>
    <source>
        <strain evidence="2">YIM B02565</strain>
    </source>
</reference>
<dbReference type="PANTHER" id="PTHR40032">
    <property type="entry name" value="EXPORTED PROTEIN-RELATED"/>
    <property type="match status" value="1"/>
</dbReference>
<organism evidence="2 3">
    <name type="scientific">Clostridium paridis</name>
    <dbReference type="NCBI Taxonomy" id="2803863"/>
    <lineage>
        <taxon>Bacteria</taxon>
        <taxon>Bacillati</taxon>
        <taxon>Bacillota</taxon>
        <taxon>Clostridia</taxon>
        <taxon>Eubacteriales</taxon>
        <taxon>Clostridiaceae</taxon>
        <taxon>Clostridium</taxon>
    </lineage>
</organism>
<comment type="caution">
    <text evidence="2">The sequence shown here is derived from an EMBL/GenBank/DDBJ whole genome shotgun (WGS) entry which is preliminary data.</text>
</comment>
<sequence length="360" mass="41708">MDNEEVKKAIELIEDRLDDNKEQTTLSEAEDTELVEFVQDIFVNRNKAILDKNLELIESLYDTNSKYGKWAYEYEERKVKYLNNWAEKQGVKFTEIIPKVIIRRSRGGNDRYSFNIMCNTEYKYIYENLPDIVNSSRIGTYHSLQLTKQEGEWVITKEWYTDPFADSLSLDNIKAESIKQHIISQETRDISDINERRKGAMQYADTYCGAASLPEYGFKYNKNYRDFNPEGGDCANFASQVLHEGGKFKKNSTWNYNKGSATGPWVNADKFTSYMIHSGRASVIAHGSYEKVYKASYKLLPGDFVAYEKKGDITHISVVSGVDSKGYTLVTCHNTDRNNVPWDLGWSDKKIKFWLVRVHY</sequence>
<protein>
    <submittedName>
        <fullName evidence="2">Amidase domain-containing protein</fullName>
    </submittedName>
</protein>
<evidence type="ECO:0000313" key="3">
    <source>
        <dbReference type="Proteomes" id="UP000623681"/>
    </source>
</evidence>
<dbReference type="EMBL" id="JAESWA010000019">
    <property type="protein sequence ID" value="MBL4931312.1"/>
    <property type="molecule type" value="Genomic_DNA"/>
</dbReference>
<dbReference type="Pfam" id="PF12671">
    <property type="entry name" value="Amidase_6"/>
    <property type="match status" value="1"/>
</dbReference>